<proteinExistence type="predicted"/>
<evidence type="ECO:0000256" key="1">
    <source>
        <dbReference type="SAM" id="MobiDB-lite"/>
    </source>
</evidence>
<keyword evidence="3" id="KW-1185">Reference proteome</keyword>
<dbReference type="EMBL" id="BGPR01010308">
    <property type="protein sequence ID" value="GBN45476.1"/>
    <property type="molecule type" value="Genomic_DNA"/>
</dbReference>
<protein>
    <submittedName>
        <fullName evidence="2">Uncharacterized protein</fullName>
    </submittedName>
</protein>
<dbReference type="AlphaFoldDB" id="A0A4Y2P634"/>
<organism evidence="2 3">
    <name type="scientific">Araneus ventricosus</name>
    <name type="common">Orbweaver spider</name>
    <name type="synonym">Epeira ventricosa</name>
    <dbReference type="NCBI Taxonomy" id="182803"/>
    <lineage>
        <taxon>Eukaryota</taxon>
        <taxon>Metazoa</taxon>
        <taxon>Ecdysozoa</taxon>
        <taxon>Arthropoda</taxon>
        <taxon>Chelicerata</taxon>
        <taxon>Arachnida</taxon>
        <taxon>Araneae</taxon>
        <taxon>Araneomorphae</taxon>
        <taxon>Entelegynae</taxon>
        <taxon>Araneoidea</taxon>
        <taxon>Araneidae</taxon>
        <taxon>Araneus</taxon>
    </lineage>
</organism>
<comment type="caution">
    <text evidence="2">The sequence shown here is derived from an EMBL/GenBank/DDBJ whole genome shotgun (WGS) entry which is preliminary data.</text>
</comment>
<sequence>MEEVIDGVLVSTENCGTRKRQRTGGKRTEAKKKRYSAPSGNNAYVPCKHSSSFIMGKTKEEARLKKREYDNESGHGKGAPDGIGAALKRTADRQVAEGKDVHNYNTLVSVFRENCQGITIFEVTDNDIQKCDQLTKGEIKQHLSMEFLRDGSVDFWILDMAFYKSDYVIARSGC</sequence>
<dbReference type="Proteomes" id="UP000499080">
    <property type="component" value="Unassembled WGS sequence"/>
</dbReference>
<evidence type="ECO:0000313" key="2">
    <source>
        <dbReference type="EMBL" id="GBN45476.1"/>
    </source>
</evidence>
<dbReference type="OrthoDB" id="6375801at2759"/>
<name>A0A4Y2P634_ARAVE</name>
<feature type="compositionally biased region" description="Basic residues" evidence="1">
    <location>
        <begin position="17"/>
        <end position="35"/>
    </location>
</feature>
<evidence type="ECO:0000313" key="3">
    <source>
        <dbReference type="Proteomes" id="UP000499080"/>
    </source>
</evidence>
<accession>A0A4Y2P634</accession>
<gene>
    <name evidence="2" type="ORF">AVEN_271715_1</name>
</gene>
<feature type="region of interest" description="Disordered" evidence="1">
    <location>
        <begin position="17"/>
        <end position="41"/>
    </location>
</feature>
<reference evidence="2 3" key="1">
    <citation type="journal article" date="2019" name="Sci. Rep.">
        <title>Orb-weaving spider Araneus ventricosus genome elucidates the spidroin gene catalogue.</title>
        <authorList>
            <person name="Kono N."/>
            <person name="Nakamura H."/>
            <person name="Ohtoshi R."/>
            <person name="Moran D.A.P."/>
            <person name="Shinohara A."/>
            <person name="Yoshida Y."/>
            <person name="Fujiwara M."/>
            <person name="Mori M."/>
            <person name="Tomita M."/>
            <person name="Arakawa K."/>
        </authorList>
    </citation>
    <scope>NUCLEOTIDE SEQUENCE [LARGE SCALE GENOMIC DNA]</scope>
</reference>